<feature type="compositionally biased region" description="Low complexity" evidence="1">
    <location>
        <begin position="61"/>
        <end position="133"/>
    </location>
</feature>
<dbReference type="AlphaFoldDB" id="A0A8T0SR39"/>
<reference evidence="2" key="1">
    <citation type="submission" date="2020-05" db="EMBL/GenBank/DDBJ databases">
        <title>WGS assembly of Panicum virgatum.</title>
        <authorList>
            <person name="Lovell J.T."/>
            <person name="Jenkins J."/>
            <person name="Shu S."/>
            <person name="Juenger T.E."/>
            <person name="Schmutz J."/>
        </authorList>
    </citation>
    <scope>NUCLEOTIDE SEQUENCE</scope>
    <source>
        <strain evidence="2">AP13</strain>
    </source>
</reference>
<protein>
    <submittedName>
        <fullName evidence="2">Uncharacterized protein</fullName>
    </submittedName>
</protein>
<dbReference type="EMBL" id="CM029045">
    <property type="protein sequence ID" value="KAG2601160.1"/>
    <property type="molecule type" value="Genomic_DNA"/>
</dbReference>
<comment type="caution">
    <text evidence="2">The sequence shown here is derived from an EMBL/GenBank/DDBJ whole genome shotgun (WGS) entry which is preliminary data.</text>
</comment>
<keyword evidence="3" id="KW-1185">Reference proteome</keyword>
<evidence type="ECO:0000256" key="1">
    <source>
        <dbReference type="SAM" id="MobiDB-lite"/>
    </source>
</evidence>
<organism evidence="2 3">
    <name type="scientific">Panicum virgatum</name>
    <name type="common">Blackwell switchgrass</name>
    <dbReference type="NCBI Taxonomy" id="38727"/>
    <lineage>
        <taxon>Eukaryota</taxon>
        <taxon>Viridiplantae</taxon>
        <taxon>Streptophyta</taxon>
        <taxon>Embryophyta</taxon>
        <taxon>Tracheophyta</taxon>
        <taxon>Spermatophyta</taxon>
        <taxon>Magnoliopsida</taxon>
        <taxon>Liliopsida</taxon>
        <taxon>Poales</taxon>
        <taxon>Poaceae</taxon>
        <taxon>PACMAD clade</taxon>
        <taxon>Panicoideae</taxon>
        <taxon>Panicodae</taxon>
        <taxon>Paniceae</taxon>
        <taxon>Panicinae</taxon>
        <taxon>Panicum</taxon>
        <taxon>Panicum sect. Hiantes</taxon>
    </lineage>
</organism>
<evidence type="ECO:0000313" key="2">
    <source>
        <dbReference type="EMBL" id="KAG2601160.1"/>
    </source>
</evidence>
<feature type="compositionally biased region" description="Polar residues" evidence="1">
    <location>
        <begin position="41"/>
        <end position="50"/>
    </location>
</feature>
<feature type="region of interest" description="Disordered" evidence="1">
    <location>
        <begin position="15"/>
        <end position="140"/>
    </location>
</feature>
<sequence length="140" mass="14389">MQFVHLTVTSSQYRTTQEGAMRSQERSTTTYTACNPAARRTVTQPPSSRASPARLRHAQWRRCPPARTAAGAPTRSLRGATCTGTTPGAPWASTRSSGAAGPGAPASARRATATATLPLAAPAASPRSPAAAPDGTCSQD</sequence>
<dbReference type="Proteomes" id="UP000823388">
    <property type="component" value="Chromosome 5K"/>
</dbReference>
<gene>
    <name evidence="2" type="ORF">PVAP13_5KG571414</name>
</gene>
<proteinExistence type="predicted"/>
<name>A0A8T0SR39_PANVG</name>
<evidence type="ECO:0000313" key="3">
    <source>
        <dbReference type="Proteomes" id="UP000823388"/>
    </source>
</evidence>
<accession>A0A8T0SR39</accession>